<keyword evidence="5 8" id="KW-0560">Oxidoreductase</keyword>
<accession>A0ABR2A902</accession>
<dbReference type="Gene3D" id="1.10.630.10">
    <property type="entry name" value="Cytochrome P450"/>
    <property type="match status" value="1"/>
</dbReference>
<dbReference type="InterPro" id="IPR001128">
    <property type="entry name" value="Cyt_P450"/>
</dbReference>
<dbReference type="PROSITE" id="PS00086">
    <property type="entry name" value="CYTOCHROME_P450"/>
    <property type="match status" value="1"/>
</dbReference>
<keyword evidence="4 8" id="KW-0479">Metal-binding</keyword>
<dbReference type="EMBL" id="JBBPBN010000307">
    <property type="protein sequence ID" value="KAK8489560.1"/>
    <property type="molecule type" value="Genomic_DNA"/>
</dbReference>
<comment type="cofactor">
    <cofactor evidence="1">
        <name>heme</name>
        <dbReference type="ChEBI" id="CHEBI:30413"/>
    </cofactor>
</comment>
<reference evidence="10 11" key="1">
    <citation type="journal article" date="2024" name="G3 (Bethesda)">
        <title>Genome assembly of Hibiscus sabdariffa L. provides insights into metabolisms of medicinal natural products.</title>
        <authorList>
            <person name="Kim T."/>
        </authorList>
    </citation>
    <scope>NUCLEOTIDE SEQUENCE [LARGE SCALE GENOMIC DNA]</scope>
    <source>
        <strain evidence="10">TK-2024</strain>
        <tissue evidence="10">Old leaves</tissue>
    </source>
</reference>
<keyword evidence="3 8" id="KW-0349">Heme</keyword>
<dbReference type="CDD" id="cd11072">
    <property type="entry name" value="CYP71-like"/>
    <property type="match status" value="1"/>
</dbReference>
<protein>
    <recommendedName>
        <fullName evidence="12">Cytochrome P450</fullName>
    </recommendedName>
</protein>
<keyword evidence="6 8" id="KW-0408">Iron</keyword>
<dbReference type="PANTHER" id="PTHR47955:SF19">
    <property type="entry name" value="CYTOCHROME P450 71A9-LIKE ISOFORM X1"/>
    <property type="match status" value="1"/>
</dbReference>
<proteinExistence type="inferred from homology"/>
<dbReference type="InterPro" id="IPR017972">
    <property type="entry name" value="Cyt_P450_CS"/>
</dbReference>
<comment type="similarity">
    <text evidence="2 8">Belongs to the cytochrome P450 family.</text>
</comment>
<name>A0ABR2A902_9ROSI</name>
<dbReference type="InterPro" id="IPR036396">
    <property type="entry name" value="Cyt_P450_sf"/>
</dbReference>
<dbReference type="Pfam" id="PF00067">
    <property type="entry name" value="p450"/>
    <property type="match status" value="1"/>
</dbReference>
<keyword evidence="7 8" id="KW-0503">Monooxygenase</keyword>
<dbReference type="InterPro" id="IPR002401">
    <property type="entry name" value="Cyt_P450_E_grp-I"/>
</dbReference>
<dbReference type="SUPFAM" id="SSF48264">
    <property type="entry name" value="Cytochrome P450"/>
    <property type="match status" value="1"/>
</dbReference>
<evidence type="ECO:0000256" key="7">
    <source>
        <dbReference type="ARBA" id="ARBA00023033"/>
    </source>
</evidence>
<evidence type="ECO:0000256" key="1">
    <source>
        <dbReference type="ARBA" id="ARBA00001971"/>
    </source>
</evidence>
<evidence type="ECO:0000313" key="10">
    <source>
        <dbReference type="EMBL" id="KAK8489560.1"/>
    </source>
</evidence>
<evidence type="ECO:0000256" key="6">
    <source>
        <dbReference type="ARBA" id="ARBA00023004"/>
    </source>
</evidence>
<feature type="chain" id="PRO_5045830596" description="Cytochrome P450" evidence="9">
    <location>
        <begin position="26"/>
        <end position="513"/>
    </location>
</feature>
<sequence>MDFHFFLTLSLIALTLLVLKKKARTKRLPPGPWKLPIIGNLHQLGDSPHKSIQRLSREHGSMMFLQLGAVPTLVISSADAAMAIFKGGSGHDVVFSGRPNDLFAAKKFSYNLNSISFAPYGELWRKMRRIAIVELLSSKRVQSFRAVREEEVAAMVSRIASTSGTVNLSKLSMLLANNVVCRVAFGKKYGDRFDAVMHETQVLLGEFLVSDYFPWMRWLNKFNGVEARVEKCFNELDKLYDDVIEDHLVPTRSTLDNEDIVDVLLRLQKDPSQLISLNNQQIKGILTDVFLAGTDRTASILIWIFTELIRNPPCMQKVQAEVQKVANGRHKIEESDLPNLIYLQLVIKEALRLHPPAPLSVPRETTEDCIVGNYEIPAKTRTIIDLRSIGTDPKYWENPNEFRPERFMNSSVDFNGQHFELLPFGVGRRGCPGSNFAIVLVQLTVANFLNRFDWDLPDGMSVEDVDMEEEIGITMFKKTPLCLGQHPRPKTTPHLKLLRINSNVAAAAMTMML</sequence>
<evidence type="ECO:0000313" key="11">
    <source>
        <dbReference type="Proteomes" id="UP001396334"/>
    </source>
</evidence>
<evidence type="ECO:0000256" key="8">
    <source>
        <dbReference type="RuleBase" id="RU000461"/>
    </source>
</evidence>
<dbReference type="PRINTS" id="PR00463">
    <property type="entry name" value="EP450I"/>
</dbReference>
<organism evidence="10 11">
    <name type="scientific">Hibiscus sabdariffa</name>
    <name type="common">roselle</name>
    <dbReference type="NCBI Taxonomy" id="183260"/>
    <lineage>
        <taxon>Eukaryota</taxon>
        <taxon>Viridiplantae</taxon>
        <taxon>Streptophyta</taxon>
        <taxon>Embryophyta</taxon>
        <taxon>Tracheophyta</taxon>
        <taxon>Spermatophyta</taxon>
        <taxon>Magnoliopsida</taxon>
        <taxon>eudicotyledons</taxon>
        <taxon>Gunneridae</taxon>
        <taxon>Pentapetalae</taxon>
        <taxon>rosids</taxon>
        <taxon>malvids</taxon>
        <taxon>Malvales</taxon>
        <taxon>Malvaceae</taxon>
        <taxon>Malvoideae</taxon>
        <taxon>Hibiscus</taxon>
    </lineage>
</organism>
<comment type="caution">
    <text evidence="10">The sequence shown here is derived from an EMBL/GenBank/DDBJ whole genome shotgun (WGS) entry which is preliminary data.</text>
</comment>
<evidence type="ECO:0000256" key="4">
    <source>
        <dbReference type="ARBA" id="ARBA00022723"/>
    </source>
</evidence>
<dbReference type="Proteomes" id="UP001396334">
    <property type="component" value="Unassembled WGS sequence"/>
</dbReference>
<keyword evidence="11" id="KW-1185">Reference proteome</keyword>
<gene>
    <name evidence="10" type="ORF">V6N11_037045</name>
</gene>
<evidence type="ECO:0008006" key="12">
    <source>
        <dbReference type="Google" id="ProtNLM"/>
    </source>
</evidence>
<feature type="signal peptide" evidence="9">
    <location>
        <begin position="1"/>
        <end position="25"/>
    </location>
</feature>
<dbReference type="PRINTS" id="PR00385">
    <property type="entry name" value="P450"/>
</dbReference>
<evidence type="ECO:0000256" key="2">
    <source>
        <dbReference type="ARBA" id="ARBA00010617"/>
    </source>
</evidence>
<dbReference type="PANTHER" id="PTHR47955">
    <property type="entry name" value="CYTOCHROME P450 FAMILY 71 PROTEIN"/>
    <property type="match status" value="1"/>
</dbReference>
<evidence type="ECO:0000256" key="9">
    <source>
        <dbReference type="SAM" id="SignalP"/>
    </source>
</evidence>
<keyword evidence="9" id="KW-0732">Signal</keyword>
<evidence type="ECO:0000256" key="3">
    <source>
        <dbReference type="ARBA" id="ARBA00022617"/>
    </source>
</evidence>
<evidence type="ECO:0000256" key="5">
    <source>
        <dbReference type="ARBA" id="ARBA00023002"/>
    </source>
</evidence>